<dbReference type="Pfam" id="PF02791">
    <property type="entry name" value="DDT"/>
    <property type="match status" value="1"/>
</dbReference>
<evidence type="ECO:0000256" key="3">
    <source>
        <dbReference type="SAM" id="MobiDB-lite"/>
    </source>
</evidence>
<evidence type="ECO:0000259" key="4">
    <source>
        <dbReference type="PROSITE" id="PS50827"/>
    </source>
</evidence>
<feature type="region of interest" description="Disordered" evidence="3">
    <location>
        <begin position="276"/>
        <end position="305"/>
    </location>
</feature>
<feature type="region of interest" description="Disordered" evidence="3">
    <location>
        <begin position="1"/>
        <end position="29"/>
    </location>
</feature>
<feature type="domain" description="DDT" evidence="4">
    <location>
        <begin position="67"/>
        <end position="128"/>
    </location>
</feature>
<keyword evidence="2" id="KW-0539">Nucleus</keyword>
<evidence type="ECO:0000256" key="2">
    <source>
        <dbReference type="ARBA" id="ARBA00023242"/>
    </source>
</evidence>
<feature type="region of interest" description="Disordered" evidence="3">
    <location>
        <begin position="237"/>
        <end position="261"/>
    </location>
</feature>
<dbReference type="PANTHER" id="PTHR15546:SF2">
    <property type="entry name" value="DDT DOMAIN-CONTAINING PROTEIN DDB_G0282237"/>
    <property type="match status" value="1"/>
</dbReference>
<proteinExistence type="predicted"/>
<dbReference type="InterPro" id="IPR028942">
    <property type="entry name" value="WHIM1_dom"/>
</dbReference>
<name>A0A0A9D810_ARUDO</name>
<comment type="subcellular location">
    <subcellularLocation>
        <location evidence="1">Nucleus</location>
    </subcellularLocation>
</comment>
<sequence>MVTACTKGGKGLRMEPQKMPKKKLKKDETQVELPVKYPIDDLLVKPSADDPVFSKRPPLSTDFRVPIDSVGDLLMVWDFCLSFGRLLCLSPFSLSDLENAICNKESNLILLVEIHAAFFHLLIKDQSEYFTFVQNKKRTRKVTLVTWADYLGDFLEMMGKEEFSCKLSTVRRGHYGLIDPGLKLKILRELVNEAITTSALREKLDERIDQQQALAAAKREDARKNREEQRLNMEGVSENGINHTSAAQNGNENVKDQHEGKEQKGLEQFFFKQDERWENVSEKTPGNKNGATICTTESSWERQIL</sequence>
<dbReference type="PROSITE" id="PS50827">
    <property type="entry name" value="DDT"/>
    <property type="match status" value="1"/>
</dbReference>
<feature type="compositionally biased region" description="Polar residues" evidence="3">
    <location>
        <begin position="282"/>
        <end position="298"/>
    </location>
</feature>
<reference evidence="5" key="1">
    <citation type="submission" date="2014-09" db="EMBL/GenBank/DDBJ databases">
        <authorList>
            <person name="Magalhaes I.L.F."/>
            <person name="Oliveira U."/>
            <person name="Santos F.R."/>
            <person name="Vidigal T.H.D.A."/>
            <person name="Brescovit A.D."/>
            <person name="Santos A.J."/>
        </authorList>
    </citation>
    <scope>NUCLEOTIDE SEQUENCE</scope>
    <source>
        <tissue evidence="5">Shoot tissue taken approximately 20 cm above the soil surface</tissue>
    </source>
</reference>
<accession>A0A0A9D810</accession>
<evidence type="ECO:0000256" key="1">
    <source>
        <dbReference type="ARBA" id="ARBA00004123"/>
    </source>
</evidence>
<reference evidence="5" key="2">
    <citation type="journal article" date="2015" name="Data Brief">
        <title>Shoot transcriptome of the giant reed, Arundo donax.</title>
        <authorList>
            <person name="Barrero R.A."/>
            <person name="Guerrero F.D."/>
            <person name="Moolhuijzen P."/>
            <person name="Goolsby J.A."/>
            <person name="Tidwell J."/>
            <person name="Bellgard S.E."/>
            <person name="Bellgard M.I."/>
        </authorList>
    </citation>
    <scope>NUCLEOTIDE SEQUENCE</scope>
    <source>
        <tissue evidence="5">Shoot tissue taken approximately 20 cm above the soil surface</tissue>
    </source>
</reference>
<dbReference type="GO" id="GO:0005634">
    <property type="term" value="C:nucleus"/>
    <property type="evidence" value="ECO:0007669"/>
    <property type="project" value="UniProtKB-SubCell"/>
</dbReference>
<dbReference type="Pfam" id="PF15612">
    <property type="entry name" value="WHIM1"/>
    <property type="match status" value="1"/>
</dbReference>
<organism evidence="5">
    <name type="scientific">Arundo donax</name>
    <name type="common">Giant reed</name>
    <name type="synonym">Donax arundinaceus</name>
    <dbReference type="NCBI Taxonomy" id="35708"/>
    <lineage>
        <taxon>Eukaryota</taxon>
        <taxon>Viridiplantae</taxon>
        <taxon>Streptophyta</taxon>
        <taxon>Embryophyta</taxon>
        <taxon>Tracheophyta</taxon>
        <taxon>Spermatophyta</taxon>
        <taxon>Magnoliopsida</taxon>
        <taxon>Liliopsida</taxon>
        <taxon>Poales</taxon>
        <taxon>Poaceae</taxon>
        <taxon>PACMAD clade</taxon>
        <taxon>Arundinoideae</taxon>
        <taxon>Arundineae</taxon>
        <taxon>Arundo</taxon>
    </lineage>
</organism>
<dbReference type="AlphaFoldDB" id="A0A0A9D810"/>
<dbReference type="PANTHER" id="PTHR15546">
    <property type="entry name" value="BROMODOMAIN ADJACENT TO ZINC FINGER DOMAIN, 2A"/>
    <property type="match status" value="1"/>
</dbReference>
<dbReference type="SMART" id="SM00571">
    <property type="entry name" value="DDT"/>
    <property type="match status" value="1"/>
</dbReference>
<dbReference type="EMBL" id="GBRH01216100">
    <property type="protein sequence ID" value="JAD81795.1"/>
    <property type="molecule type" value="Transcribed_RNA"/>
</dbReference>
<feature type="compositionally biased region" description="Polar residues" evidence="3">
    <location>
        <begin position="239"/>
        <end position="252"/>
    </location>
</feature>
<evidence type="ECO:0000313" key="5">
    <source>
        <dbReference type="EMBL" id="JAD81795.1"/>
    </source>
</evidence>
<protein>
    <recommendedName>
        <fullName evidence="4">DDT domain-containing protein</fullName>
    </recommendedName>
</protein>
<dbReference type="InterPro" id="IPR053271">
    <property type="entry name" value="DDT_domain"/>
</dbReference>
<dbReference type="InterPro" id="IPR018501">
    <property type="entry name" value="DDT_dom"/>
</dbReference>